<name>A0A2N9K6L9_9LACO</name>
<keyword evidence="2" id="KW-0472">Membrane</keyword>
<organism evidence="5 6">
    <name type="scientific">Leuconostoc suionicum</name>
    <dbReference type="NCBI Taxonomy" id="1511761"/>
    <lineage>
        <taxon>Bacteria</taxon>
        <taxon>Bacillati</taxon>
        <taxon>Bacillota</taxon>
        <taxon>Bacilli</taxon>
        <taxon>Lactobacillales</taxon>
        <taxon>Lactobacillaceae</taxon>
        <taxon>Leuconostoc</taxon>
    </lineage>
</organism>
<evidence type="ECO:0000256" key="2">
    <source>
        <dbReference type="SAM" id="Phobius"/>
    </source>
</evidence>
<evidence type="ECO:0000313" key="5">
    <source>
        <dbReference type="EMBL" id="SPE06129.1"/>
    </source>
</evidence>
<dbReference type="Pfam" id="PF11611">
    <property type="entry name" value="DUF4352"/>
    <property type="match status" value="1"/>
</dbReference>
<dbReference type="InterPro" id="IPR029050">
    <property type="entry name" value="Immunoprotect_excell_Ig-like"/>
</dbReference>
<dbReference type="Gene3D" id="2.60.40.1240">
    <property type="match status" value="1"/>
</dbReference>
<dbReference type="RefSeq" id="WP_105299803.1">
    <property type="nucleotide sequence ID" value="NZ_JADAXL010000007.1"/>
</dbReference>
<protein>
    <submittedName>
        <fullName evidence="5">Telomeric repeat-binding factor 2</fullName>
    </submittedName>
</protein>
<gene>
    <name evidence="4" type="ORF">LES8486_01651</name>
    <name evidence="5" type="ORF">LES9216_00016</name>
</gene>
<evidence type="ECO:0000256" key="1">
    <source>
        <dbReference type="ARBA" id="ARBA00022729"/>
    </source>
</evidence>
<dbReference type="InterPro" id="IPR029051">
    <property type="entry name" value="DUF4352"/>
</dbReference>
<feature type="transmembrane region" description="Helical" evidence="2">
    <location>
        <begin position="30"/>
        <end position="48"/>
    </location>
</feature>
<keyword evidence="1" id="KW-0732">Signal</keyword>
<feature type="domain" description="DUF4352" evidence="3">
    <location>
        <begin position="119"/>
        <end position="214"/>
    </location>
</feature>
<dbReference type="EMBL" id="OKQR01000004">
    <property type="protein sequence ID" value="SPD94467.1"/>
    <property type="molecule type" value="Genomic_DNA"/>
</dbReference>
<evidence type="ECO:0000313" key="4">
    <source>
        <dbReference type="EMBL" id="SPD94467.1"/>
    </source>
</evidence>
<dbReference type="GO" id="GO:0016020">
    <property type="term" value="C:membrane"/>
    <property type="evidence" value="ECO:0007669"/>
    <property type="project" value="UniProtKB-SubCell"/>
</dbReference>
<sequence>MKERKVLGILSIVFGGFGLLLSWIPIINNFAFFLGIVSLILGVIALVINRKNKKLLSIIGTVLSVSTIIIVIATQGLYANSWDKATKSYNKEVKKIDSSSSSEEQSYSASSSSNAKKDFKVGETASISGVEYTVTKVSYSNGDGDMNVPDSGKQYVFVDVTIKNNSNKDYEYNPLDFQLSNNGNKTDNDYVDDDFVQNQFTSGTLSPNASYSATWVGQSGSDGNLSFTYKDSLSDTSDFEFQLR</sequence>
<reference evidence="4 7" key="1">
    <citation type="submission" date="2018-02" db="EMBL/GenBank/DDBJ databases">
        <authorList>
            <person name="Rodrigo-Torres L."/>
            <person name="Arahal R. D."/>
            <person name="Lucena T."/>
        </authorList>
    </citation>
    <scope>NUCLEOTIDE SEQUENCE [LARGE SCALE GENOMIC DNA]</scope>
    <source>
        <strain evidence="4 7">CECT 8486</strain>
    </source>
</reference>
<dbReference type="AlphaFoldDB" id="A0A2N9K6L9"/>
<keyword evidence="2" id="KW-0812">Transmembrane</keyword>
<reference evidence="5 6" key="2">
    <citation type="submission" date="2018-02" db="EMBL/GenBank/DDBJ databases">
        <authorList>
            <person name="Cohen D.B."/>
            <person name="Kent A.D."/>
        </authorList>
    </citation>
    <scope>NUCLEOTIDE SEQUENCE [LARGE SCALE GENOMIC DNA]</scope>
    <source>
        <strain evidence="5 6">CECT 9216</strain>
    </source>
</reference>
<dbReference type="Proteomes" id="UP000237923">
    <property type="component" value="Unassembled WGS sequence"/>
</dbReference>
<feature type="transmembrane region" description="Helical" evidence="2">
    <location>
        <begin position="55"/>
        <end position="78"/>
    </location>
</feature>
<evidence type="ECO:0000313" key="6">
    <source>
        <dbReference type="Proteomes" id="UP000237923"/>
    </source>
</evidence>
<proteinExistence type="predicted"/>
<evidence type="ECO:0000259" key="3">
    <source>
        <dbReference type="Pfam" id="PF11611"/>
    </source>
</evidence>
<keyword evidence="2" id="KW-1133">Transmembrane helix</keyword>
<evidence type="ECO:0000313" key="7">
    <source>
        <dbReference type="Proteomes" id="UP000239237"/>
    </source>
</evidence>
<dbReference type="EMBL" id="OKQU01000001">
    <property type="protein sequence ID" value="SPE06129.1"/>
    <property type="molecule type" value="Genomic_DNA"/>
</dbReference>
<feature type="transmembrane region" description="Helical" evidence="2">
    <location>
        <begin position="7"/>
        <end position="24"/>
    </location>
</feature>
<dbReference type="Proteomes" id="UP000239237">
    <property type="component" value="Unassembled WGS sequence"/>
</dbReference>
<accession>A0A2N9K6L9</accession>
<keyword evidence="7" id="KW-1185">Reference proteome</keyword>